<keyword evidence="2" id="KW-1185">Reference proteome</keyword>
<keyword evidence="1" id="KW-1133">Transmembrane helix</keyword>
<feature type="transmembrane region" description="Helical" evidence="1">
    <location>
        <begin position="90"/>
        <end position="114"/>
    </location>
</feature>
<feature type="transmembrane region" description="Helical" evidence="1">
    <location>
        <begin position="54"/>
        <end position="75"/>
    </location>
</feature>
<reference evidence="2" key="1">
    <citation type="journal article" date="2020" name="Plant Biotechnol. J.">
        <title>The pomegranate (Punica granatum L.) draft genome dissects genetic divergence between soft- and hard-seeded cultivars.</title>
        <authorList>
            <person name="Luo X."/>
            <person name="Li H."/>
            <person name="Wu Z."/>
            <person name="Yao W."/>
            <person name="Zhao P."/>
            <person name="Cao D."/>
            <person name="Yu H."/>
            <person name="Li K."/>
            <person name="Poudel K."/>
            <person name="Zhao D."/>
            <person name="Zhang F."/>
            <person name="Xia X."/>
            <person name="Chen L."/>
            <person name="Wang Q."/>
            <person name="Jing D."/>
            <person name="Cao S."/>
        </authorList>
    </citation>
    <scope>NUCLEOTIDE SEQUENCE [LARGE SCALE GENOMIC DNA]</scope>
    <source>
        <strain evidence="2">cv. Tunisia</strain>
    </source>
</reference>
<sequence length="224" mass="26117">MGNVIESFFSGFAESIGKLFGSPLDFLSGKSCSSICGSTWDFICYVENFCVVNLLKMASVLLLLYIVLLLLYLLYKLRICECLGHTLCRTVWMCSACWFSIVGNCCSFFCFKLLRCKRAKRGHRRNSDEIDRSHMYGDQSFSYRIGRSLSHHRKYHRHTHLRKSLRPRSHRAIVRIHRYAHHKTKPSTHYTHGGSFGDIRVVRTTKFSRKGATHRQGNYRSHRR</sequence>
<dbReference type="RefSeq" id="XP_031392470.1">
    <property type="nucleotide sequence ID" value="XM_031536610.1"/>
</dbReference>
<dbReference type="GeneID" id="116204493"/>
<evidence type="ECO:0000313" key="2">
    <source>
        <dbReference type="Proteomes" id="UP000515151"/>
    </source>
</evidence>
<dbReference type="Proteomes" id="UP000515151">
    <property type="component" value="Chromosome 4"/>
</dbReference>
<protein>
    <submittedName>
        <fullName evidence="3">Uncharacterized protein LOC116204493</fullName>
    </submittedName>
</protein>
<dbReference type="PANTHER" id="PTHR35278:SF1">
    <property type="entry name" value="F8K7.16"/>
    <property type="match status" value="1"/>
</dbReference>
<organism evidence="2 3">
    <name type="scientific">Punica granatum</name>
    <name type="common">Pomegranate</name>
    <dbReference type="NCBI Taxonomy" id="22663"/>
    <lineage>
        <taxon>Eukaryota</taxon>
        <taxon>Viridiplantae</taxon>
        <taxon>Streptophyta</taxon>
        <taxon>Embryophyta</taxon>
        <taxon>Tracheophyta</taxon>
        <taxon>Spermatophyta</taxon>
        <taxon>Magnoliopsida</taxon>
        <taxon>eudicotyledons</taxon>
        <taxon>Gunneridae</taxon>
        <taxon>Pentapetalae</taxon>
        <taxon>rosids</taxon>
        <taxon>malvids</taxon>
        <taxon>Myrtales</taxon>
        <taxon>Lythraceae</taxon>
        <taxon>Punica</taxon>
    </lineage>
</organism>
<evidence type="ECO:0000313" key="3">
    <source>
        <dbReference type="RefSeq" id="XP_031392470.1"/>
    </source>
</evidence>
<keyword evidence="1" id="KW-0472">Membrane</keyword>
<name>A0A6P8D793_PUNGR</name>
<reference evidence="3" key="2">
    <citation type="submission" date="2025-08" db="UniProtKB">
        <authorList>
            <consortium name="RefSeq"/>
        </authorList>
    </citation>
    <scope>IDENTIFICATION</scope>
    <source>
        <tissue evidence="3">Leaf</tissue>
    </source>
</reference>
<dbReference type="PANTHER" id="PTHR35278">
    <property type="entry name" value="TRANSMEMBRANE PROTEIN-RELATED"/>
    <property type="match status" value="1"/>
</dbReference>
<gene>
    <name evidence="3" type="primary">LOC116204493</name>
</gene>
<dbReference type="AlphaFoldDB" id="A0A6P8D793"/>
<accession>A0A6P8D793</accession>
<keyword evidence="1" id="KW-0812">Transmembrane</keyword>
<proteinExistence type="predicted"/>
<evidence type="ECO:0000256" key="1">
    <source>
        <dbReference type="SAM" id="Phobius"/>
    </source>
</evidence>
<dbReference type="OrthoDB" id="1916120at2759"/>